<dbReference type="EMBL" id="CP003522">
    <property type="protein sequence ID" value="AFN82992.1"/>
    <property type="molecule type" value="Genomic_DNA"/>
</dbReference>
<evidence type="ECO:0008006" key="4">
    <source>
        <dbReference type="Google" id="ProtNLM"/>
    </source>
</evidence>
<gene>
    <name evidence="2" type="ordered locus">EROM_050590</name>
</gene>
<proteinExistence type="predicted"/>
<feature type="chain" id="PRO_5003707602" description="Spore wall protein" evidence="1">
    <location>
        <begin position="23"/>
        <end position="245"/>
    </location>
</feature>
<evidence type="ECO:0000313" key="2">
    <source>
        <dbReference type="EMBL" id="AFN82992.1"/>
    </source>
</evidence>
<dbReference type="KEGG" id="ero:EROM_050590"/>
<dbReference type="VEuPathDB" id="MicrosporidiaDB:EROM_050590"/>
<dbReference type="HOGENOM" id="CLU_1219685_0_0_1"/>
<organism evidence="2 3">
    <name type="scientific">Encephalitozoon romaleae (strain SJ-2008)</name>
    <name type="common">Microsporidian parasite</name>
    <dbReference type="NCBI Taxonomy" id="1178016"/>
    <lineage>
        <taxon>Eukaryota</taxon>
        <taxon>Fungi</taxon>
        <taxon>Fungi incertae sedis</taxon>
        <taxon>Microsporidia</taxon>
        <taxon>Unikaryonidae</taxon>
        <taxon>Encephalitozoon</taxon>
    </lineage>
</organism>
<dbReference type="AlphaFoldDB" id="I7ARJ1"/>
<evidence type="ECO:0000256" key="1">
    <source>
        <dbReference type="SAM" id="SignalP"/>
    </source>
</evidence>
<feature type="signal peptide" evidence="1">
    <location>
        <begin position="1"/>
        <end position="22"/>
    </location>
</feature>
<name>I7ARJ1_ENCRO</name>
<reference evidence="2 3" key="1">
    <citation type="journal article" date="2012" name="Proc. Natl. Acad. Sci. U.S.A.">
        <title>Gain and loss of multiple functionally related, horizontally transferred genes in the reduced genomes of two microsporidian parasites.</title>
        <authorList>
            <person name="Pombert J.-F."/>
            <person name="Selman M."/>
            <person name="Burki F."/>
            <person name="Bardell F.T."/>
            <person name="Farinelli L."/>
            <person name="Solter L.F."/>
            <person name="Whitman D.W."/>
            <person name="Weiss L.M."/>
            <person name="Corradi N."/>
            <person name="Keeling P.J."/>
        </authorList>
    </citation>
    <scope>NUCLEOTIDE SEQUENCE [LARGE SCALE GENOMIC DNA]</scope>
    <source>
        <strain evidence="2 3">SJ-2008</strain>
    </source>
</reference>
<keyword evidence="3" id="KW-1185">Reference proteome</keyword>
<accession>I7ARJ1</accession>
<dbReference type="RefSeq" id="XP_009264489.1">
    <property type="nucleotide sequence ID" value="XM_009266214.1"/>
</dbReference>
<protein>
    <recommendedName>
        <fullName evidence="4">Spore wall protein</fullName>
    </recommendedName>
</protein>
<sequence>MNAISSLVLLGWAVCLENAAKSFDPVLPSTTFYKPDAMSTESKYSLLTSKPEVPNKNTSLQSPVAFGEGSFYKLLHPSMTRLTDYLNSHSTGFSEWYLSPSLIMNKDLRDEIVSDLYRVQPQGDKELKEFWGSIMGELLIRDLPELKSSLGELKEIQNEERKKKSIAELKDINNKKIDEEDNFFGTAWFILDCLSLGISNRNAEIYTDVIGPFLDAAVGFKTLEHNFSNIIGSSRSITSHKTSKV</sequence>
<keyword evidence="1" id="KW-0732">Signal</keyword>
<dbReference type="OrthoDB" id="2190493at2759"/>
<dbReference type="Proteomes" id="UP000010094">
    <property type="component" value="Chromosome V"/>
</dbReference>
<dbReference type="GeneID" id="20521291"/>
<evidence type="ECO:0000313" key="3">
    <source>
        <dbReference type="Proteomes" id="UP000010094"/>
    </source>
</evidence>